<protein>
    <recommendedName>
        <fullName evidence="3">SHSP domain-containing protein</fullName>
    </recommendedName>
</protein>
<accession>A0AAD8DN81</accession>
<dbReference type="Pfam" id="PF00011">
    <property type="entry name" value="HSP20"/>
    <property type="match status" value="1"/>
</dbReference>
<dbReference type="InterPro" id="IPR001436">
    <property type="entry name" value="Alpha-crystallin/sHSP_animal"/>
</dbReference>
<comment type="caution">
    <text evidence="4">The sequence shown here is derived from an EMBL/GenBank/DDBJ whole genome shotgun (WGS) entry which is preliminary data.</text>
</comment>
<dbReference type="AlphaFoldDB" id="A0AAD8DN81"/>
<comment type="similarity">
    <text evidence="1 2">Belongs to the small heat shock protein (HSP20) family.</text>
</comment>
<dbReference type="SUPFAM" id="SSF49764">
    <property type="entry name" value="HSP20-like chaperones"/>
    <property type="match status" value="1"/>
</dbReference>
<evidence type="ECO:0000313" key="4">
    <source>
        <dbReference type="EMBL" id="KAJ8710106.1"/>
    </source>
</evidence>
<dbReference type="InterPro" id="IPR002068">
    <property type="entry name" value="A-crystallin/Hsp20_dom"/>
</dbReference>
<dbReference type="GO" id="GO:0009408">
    <property type="term" value="P:response to heat"/>
    <property type="evidence" value="ECO:0007669"/>
    <property type="project" value="TreeGrafter"/>
</dbReference>
<dbReference type="Proteomes" id="UP001231518">
    <property type="component" value="Chromosome 23"/>
</dbReference>
<keyword evidence="5" id="KW-1185">Reference proteome</keyword>
<dbReference type="PRINTS" id="PR00299">
    <property type="entry name" value="ACRYSTALLIN"/>
</dbReference>
<reference evidence="4" key="1">
    <citation type="submission" date="2023-03" db="EMBL/GenBank/DDBJ databases">
        <title>Chromosome-level genomes of two armyworms, Mythimna separata and Mythimna loreyi, provide insights into the biosynthesis and reception of sex pheromones.</title>
        <authorList>
            <person name="Zhao H."/>
        </authorList>
    </citation>
    <scope>NUCLEOTIDE SEQUENCE</scope>
    <source>
        <strain evidence="4">BeijingLab</strain>
        <tissue evidence="4">Pupa</tissue>
    </source>
</reference>
<dbReference type="CDD" id="cd06526">
    <property type="entry name" value="metazoan_ACD"/>
    <property type="match status" value="1"/>
</dbReference>
<dbReference type="InterPro" id="IPR008978">
    <property type="entry name" value="HSP20-like_chaperone"/>
</dbReference>
<dbReference type="Gene3D" id="2.60.40.790">
    <property type="match status" value="1"/>
</dbReference>
<evidence type="ECO:0000313" key="5">
    <source>
        <dbReference type="Proteomes" id="UP001231518"/>
    </source>
</evidence>
<sequence length="185" mass="20932">MSSNALTKPSKQNALAQIKHNIPIQLTDLSIFDNSYAHMRDRFTQEMKRIDQQMLKFSKDLSLFIGETSNSGYKSPESDQSSHWQVLQTSPLVIGEGQEKKLMLQFDVSSFEPAEIKVKLVNDMLIITAIHEEKTNDTSVYREYNRQFKMPPGIDPDSLVSSLSRDGVLTVQAPLQRPSSPSLED</sequence>
<organism evidence="4 5">
    <name type="scientific">Mythimna separata</name>
    <name type="common">Oriental armyworm</name>
    <name type="synonym">Pseudaletia separata</name>
    <dbReference type="NCBI Taxonomy" id="271217"/>
    <lineage>
        <taxon>Eukaryota</taxon>
        <taxon>Metazoa</taxon>
        <taxon>Ecdysozoa</taxon>
        <taxon>Arthropoda</taxon>
        <taxon>Hexapoda</taxon>
        <taxon>Insecta</taxon>
        <taxon>Pterygota</taxon>
        <taxon>Neoptera</taxon>
        <taxon>Endopterygota</taxon>
        <taxon>Lepidoptera</taxon>
        <taxon>Glossata</taxon>
        <taxon>Ditrysia</taxon>
        <taxon>Noctuoidea</taxon>
        <taxon>Noctuidae</taxon>
        <taxon>Noctuinae</taxon>
        <taxon>Hadenini</taxon>
        <taxon>Mythimna</taxon>
    </lineage>
</organism>
<dbReference type="EMBL" id="JARGEI010000023">
    <property type="protein sequence ID" value="KAJ8710106.1"/>
    <property type="molecule type" value="Genomic_DNA"/>
</dbReference>
<feature type="domain" description="SHSP" evidence="3">
    <location>
        <begin position="83"/>
        <end position="185"/>
    </location>
</feature>
<dbReference type="GO" id="GO:0005737">
    <property type="term" value="C:cytoplasm"/>
    <property type="evidence" value="ECO:0007669"/>
    <property type="project" value="TreeGrafter"/>
</dbReference>
<evidence type="ECO:0000259" key="3">
    <source>
        <dbReference type="PROSITE" id="PS01031"/>
    </source>
</evidence>
<dbReference type="GO" id="GO:0042026">
    <property type="term" value="P:protein refolding"/>
    <property type="evidence" value="ECO:0007669"/>
    <property type="project" value="TreeGrafter"/>
</dbReference>
<name>A0AAD8DN81_MYTSE</name>
<dbReference type="PANTHER" id="PTHR45640:SF26">
    <property type="entry name" value="RE23625P"/>
    <property type="match status" value="1"/>
</dbReference>
<dbReference type="PANTHER" id="PTHR45640">
    <property type="entry name" value="HEAT SHOCK PROTEIN HSP-12.2-RELATED"/>
    <property type="match status" value="1"/>
</dbReference>
<dbReference type="GO" id="GO:0051082">
    <property type="term" value="F:unfolded protein binding"/>
    <property type="evidence" value="ECO:0007669"/>
    <property type="project" value="TreeGrafter"/>
</dbReference>
<gene>
    <name evidence="4" type="ORF">PYW07_009472</name>
</gene>
<dbReference type="PROSITE" id="PS01031">
    <property type="entry name" value="SHSP"/>
    <property type="match status" value="1"/>
</dbReference>
<evidence type="ECO:0000256" key="1">
    <source>
        <dbReference type="PROSITE-ProRule" id="PRU00285"/>
    </source>
</evidence>
<evidence type="ECO:0000256" key="2">
    <source>
        <dbReference type="RuleBase" id="RU003616"/>
    </source>
</evidence>
<dbReference type="GO" id="GO:0005634">
    <property type="term" value="C:nucleus"/>
    <property type="evidence" value="ECO:0007669"/>
    <property type="project" value="TreeGrafter"/>
</dbReference>
<proteinExistence type="inferred from homology"/>